<sequence>MHYTGGIIDNTYLSYSHILAVYPCDTAMSLGDHAECCLEIKHYQGCIRMGQGNCMEEENELVIGKNFFLGISFGSNEAKSAKIISKLDTRNFEGKQKEWSARAIAEQLQRLADNFEVKFQKAYKDRGKRGAFVVTTFSFYHSFTSYYHNRVSSIVIKFFRDTYRTLKVYAYIFSSVYVD</sequence>
<name>A0AAF5PUG5_WUCBA</name>
<dbReference type="AlphaFoldDB" id="A0AAF5PUG5"/>
<evidence type="ECO:0000313" key="1">
    <source>
        <dbReference type="Proteomes" id="UP000093561"/>
    </source>
</evidence>
<evidence type="ECO:0000313" key="2">
    <source>
        <dbReference type="WBParaSite" id="mrna-Wban_05771"/>
    </source>
</evidence>
<protein>
    <submittedName>
        <fullName evidence="2">Uncharacterized protein</fullName>
    </submittedName>
</protein>
<reference evidence="2" key="3">
    <citation type="submission" date="2024-02" db="UniProtKB">
        <authorList>
            <consortium name="WormBaseParasite"/>
        </authorList>
    </citation>
    <scope>IDENTIFICATION</scope>
    <source>
        <strain evidence="2">pt0022</strain>
    </source>
</reference>
<reference evidence="1" key="2">
    <citation type="journal article" date="2016" name="Mol. Ecol.">
        <title>Population genomics of the filarial nematode parasite Wuchereria bancrofti from mosquitoes.</title>
        <authorList>
            <person name="Small S.T."/>
            <person name="Reimer L.J."/>
            <person name="Tisch D.J."/>
            <person name="King C.L."/>
            <person name="Christensen B.M."/>
            <person name="Siba P.M."/>
            <person name="Kazura J.W."/>
            <person name="Serre D."/>
            <person name="Zimmerman P.A."/>
        </authorList>
    </citation>
    <scope>NUCLEOTIDE SEQUENCE</scope>
    <source>
        <strain evidence="1">pt0022</strain>
    </source>
</reference>
<dbReference type="Proteomes" id="UP000093561">
    <property type="component" value="Unassembled WGS sequence"/>
</dbReference>
<proteinExistence type="predicted"/>
<organism evidence="1 2">
    <name type="scientific">Wuchereria bancrofti</name>
    <dbReference type="NCBI Taxonomy" id="6293"/>
    <lineage>
        <taxon>Eukaryota</taxon>
        <taxon>Metazoa</taxon>
        <taxon>Ecdysozoa</taxon>
        <taxon>Nematoda</taxon>
        <taxon>Chromadorea</taxon>
        <taxon>Rhabditida</taxon>
        <taxon>Spirurina</taxon>
        <taxon>Spiruromorpha</taxon>
        <taxon>Filarioidea</taxon>
        <taxon>Onchocercidae</taxon>
        <taxon>Wuchereria</taxon>
    </lineage>
</organism>
<reference evidence="1" key="1">
    <citation type="submission" date="2015-03" db="EMBL/GenBank/DDBJ databases">
        <title>Wuchereria bancrofti Genome Sequencing Papua New Guinea Strain.</title>
        <authorList>
            <person name="Small S.T."/>
            <person name="Serre D."/>
            <person name="Zimmerman P.A."/>
        </authorList>
    </citation>
    <scope>NUCLEOTIDE SEQUENCE [LARGE SCALE GENOMIC DNA]</scope>
    <source>
        <strain evidence="1">pt0022</strain>
    </source>
</reference>
<accession>A0AAF5PUG5</accession>
<dbReference type="WBParaSite" id="mrna-Wban_05771">
    <property type="protein sequence ID" value="mrna-Wban_05771"/>
    <property type="gene ID" value="Wban_05771"/>
</dbReference>